<keyword evidence="2" id="KW-1185">Reference proteome</keyword>
<sequence>MIKIFIKSSFIVTLFFSTILNADDFVLANDEILKAPLVEKISSIGNEMLAKSGVFVGIVAIDSLNEKKLKDITLSYASNIKKPYVILSLVKKDHLVDIYESNKELLKEFDKEQILSVIPGRGTIIPILANTKKDSAPSYDAALLNGYADIVEQIAQYRKIELKNAIGNSNKNTINVFRAIFYCGILVVVFAFLYYKFRKKYAK</sequence>
<dbReference type="OrthoDB" id="5362685at2"/>
<proteinExistence type="predicted"/>
<accession>A0A381DKF8</accession>
<name>A0A381DKF8_9BACT</name>
<evidence type="ECO:0000313" key="1">
    <source>
        <dbReference type="EMBL" id="SUX11037.1"/>
    </source>
</evidence>
<dbReference type="STRING" id="32024.GCA_000788295_01715"/>
<dbReference type="AlphaFoldDB" id="A0A381DKF8"/>
<organism evidence="1 2">
    <name type="scientific">Campylobacter sputorum subsp. sputorum</name>
    <dbReference type="NCBI Taxonomy" id="32024"/>
    <lineage>
        <taxon>Bacteria</taxon>
        <taxon>Pseudomonadati</taxon>
        <taxon>Campylobacterota</taxon>
        <taxon>Epsilonproteobacteria</taxon>
        <taxon>Campylobacterales</taxon>
        <taxon>Campylobacteraceae</taxon>
        <taxon>Campylobacter</taxon>
    </lineage>
</organism>
<protein>
    <submittedName>
        <fullName evidence="1">Membrane protein</fullName>
    </submittedName>
</protein>
<dbReference type="GeneID" id="93089906"/>
<gene>
    <name evidence="1" type="ORF">NCTC12475_01251</name>
</gene>
<dbReference type="EMBL" id="UFVD01000001">
    <property type="protein sequence ID" value="SUX11037.1"/>
    <property type="molecule type" value="Genomic_DNA"/>
</dbReference>
<dbReference type="RefSeq" id="WP_089181816.1">
    <property type="nucleotide sequence ID" value="NZ_CP043427.1"/>
</dbReference>
<evidence type="ECO:0000313" key="2">
    <source>
        <dbReference type="Proteomes" id="UP000254920"/>
    </source>
</evidence>
<dbReference type="Proteomes" id="UP000254920">
    <property type="component" value="Unassembled WGS sequence"/>
</dbReference>
<reference evidence="1 2" key="1">
    <citation type="submission" date="2018-06" db="EMBL/GenBank/DDBJ databases">
        <authorList>
            <consortium name="Pathogen Informatics"/>
            <person name="Doyle S."/>
        </authorList>
    </citation>
    <scope>NUCLEOTIDE SEQUENCE [LARGE SCALE GENOMIC DNA]</scope>
    <source>
        <strain evidence="1 2">NCTC12475</strain>
    </source>
</reference>